<reference evidence="7 8" key="1">
    <citation type="submission" date="2017-09" db="EMBL/GenBank/DDBJ databases">
        <title>Genome sequences of Natrinema ejinorence JCM 13890T.</title>
        <authorList>
            <person name="Roh S.W."/>
            <person name="Kim Y.B."/>
            <person name="Kim J.Y."/>
        </authorList>
    </citation>
    <scope>NUCLEOTIDE SEQUENCE [LARGE SCALE GENOMIC DNA]</scope>
    <source>
        <strain evidence="7 8">JCM 13890</strain>
    </source>
</reference>
<keyword evidence="8" id="KW-1185">Reference proteome</keyword>
<dbReference type="Gene3D" id="3.40.50.720">
    <property type="entry name" value="NAD(P)-binding Rossmann-like Domain"/>
    <property type="match status" value="1"/>
</dbReference>
<feature type="domain" description="Enoyl reductase (ER)" evidence="6">
    <location>
        <begin position="33"/>
        <end position="382"/>
    </location>
</feature>
<dbReference type="InterPro" id="IPR013154">
    <property type="entry name" value="ADH-like_N"/>
</dbReference>
<dbReference type="GO" id="GO:0030554">
    <property type="term" value="F:adenyl nucleotide binding"/>
    <property type="evidence" value="ECO:0007669"/>
    <property type="project" value="UniProtKB-ARBA"/>
</dbReference>
<dbReference type="Pfam" id="PF00107">
    <property type="entry name" value="ADH_zinc_N"/>
    <property type="match status" value="1"/>
</dbReference>
<comment type="similarity">
    <text evidence="4">Belongs to the zinc-containing alcohol dehydrogenase family.</text>
</comment>
<evidence type="ECO:0000256" key="1">
    <source>
        <dbReference type="ARBA" id="ARBA00022723"/>
    </source>
</evidence>
<dbReference type="RefSeq" id="WP_097381861.1">
    <property type="nucleotide sequence ID" value="NZ_NXNI01000002.1"/>
</dbReference>
<keyword evidence="2 4" id="KW-0862">Zinc</keyword>
<proteinExistence type="inferred from homology"/>
<dbReference type="GO" id="GO:0008270">
    <property type="term" value="F:zinc ion binding"/>
    <property type="evidence" value="ECO:0007669"/>
    <property type="project" value="InterPro"/>
</dbReference>
<dbReference type="EMBL" id="NXNI01000002">
    <property type="protein sequence ID" value="PCR88844.1"/>
    <property type="molecule type" value="Genomic_DNA"/>
</dbReference>
<dbReference type="InterPro" id="IPR050129">
    <property type="entry name" value="Zn_alcohol_dh"/>
</dbReference>
<keyword evidence="3" id="KW-0560">Oxidoreductase</keyword>
<feature type="region of interest" description="Disordered" evidence="5">
    <location>
        <begin position="1"/>
        <end position="31"/>
    </location>
</feature>
<dbReference type="SMART" id="SM00829">
    <property type="entry name" value="PKS_ER"/>
    <property type="match status" value="1"/>
</dbReference>
<dbReference type="SUPFAM" id="SSF50129">
    <property type="entry name" value="GroES-like"/>
    <property type="match status" value="1"/>
</dbReference>
<evidence type="ECO:0000256" key="4">
    <source>
        <dbReference type="RuleBase" id="RU361277"/>
    </source>
</evidence>
<protein>
    <submittedName>
        <fullName evidence="7">Zn-dependent alcohol dehydrogenase</fullName>
    </submittedName>
</protein>
<evidence type="ECO:0000256" key="2">
    <source>
        <dbReference type="ARBA" id="ARBA00022833"/>
    </source>
</evidence>
<dbReference type="NCBIfam" id="NF041097">
    <property type="entry name" value="keto_inos_dh_IolM"/>
    <property type="match status" value="1"/>
</dbReference>
<dbReference type="SUPFAM" id="SSF51735">
    <property type="entry name" value="NAD(P)-binding Rossmann-fold domains"/>
    <property type="match status" value="1"/>
</dbReference>
<dbReference type="OrthoDB" id="73567at2157"/>
<dbReference type="InterPro" id="IPR053539">
    <property type="entry name" value="Scyllo-inosose_DH"/>
</dbReference>
<dbReference type="GO" id="GO:0016616">
    <property type="term" value="F:oxidoreductase activity, acting on the CH-OH group of donors, NAD or NADP as acceptor"/>
    <property type="evidence" value="ECO:0007669"/>
    <property type="project" value="UniProtKB-ARBA"/>
</dbReference>
<organism evidence="7 8">
    <name type="scientific">Natrinema ejinorense</name>
    <dbReference type="NCBI Taxonomy" id="373386"/>
    <lineage>
        <taxon>Archaea</taxon>
        <taxon>Methanobacteriati</taxon>
        <taxon>Methanobacteriota</taxon>
        <taxon>Stenosarchaea group</taxon>
        <taxon>Halobacteria</taxon>
        <taxon>Halobacteriales</taxon>
        <taxon>Natrialbaceae</taxon>
        <taxon>Natrinema</taxon>
    </lineage>
</organism>
<dbReference type="GO" id="GO:0044281">
    <property type="term" value="P:small molecule metabolic process"/>
    <property type="evidence" value="ECO:0007669"/>
    <property type="project" value="UniProtKB-ARBA"/>
</dbReference>
<dbReference type="InterPro" id="IPR020843">
    <property type="entry name" value="ER"/>
</dbReference>
<evidence type="ECO:0000259" key="6">
    <source>
        <dbReference type="SMART" id="SM00829"/>
    </source>
</evidence>
<dbReference type="GO" id="GO:0051262">
    <property type="term" value="P:protein tetramerization"/>
    <property type="evidence" value="ECO:0007669"/>
    <property type="project" value="UniProtKB-ARBA"/>
</dbReference>
<dbReference type="PANTHER" id="PTHR43401:SF2">
    <property type="entry name" value="L-THREONINE 3-DEHYDROGENASE"/>
    <property type="match status" value="1"/>
</dbReference>
<dbReference type="PANTHER" id="PTHR43401">
    <property type="entry name" value="L-THREONINE 3-DEHYDROGENASE"/>
    <property type="match status" value="1"/>
</dbReference>
<comment type="cofactor">
    <cofactor evidence="4">
        <name>Zn(2+)</name>
        <dbReference type="ChEBI" id="CHEBI:29105"/>
    </cofactor>
</comment>
<dbReference type="InterPro" id="IPR011032">
    <property type="entry name" value="GroES-like_sf"/>
</dbReference>
<dbReference type="AlphaFoldDB" id="A0A2A5QPU5"/>
<dbReference type="GO" id="GO:0043168">
    <property type="term" value="F:anion binding"/>
    <property type="evidence" value="ECO:0007669"/>
    <property type="project" value="UniProtKB-ARBA"/>
</dbReference>
<comment type="caution">
    <text evidence="7">The sequence shown here is derived from an EMBL/GenBank/DDBJ whole genome shotgun (WGS) entry which is preliminary data.</text>
</comment>
<evidence type="ECO:0000256" key="5">
    <source>
        <dbReference type="SAM" id="MobiDB-lite"/>
    </source>
</evidence>
<sequence length="384" mass="41891">MRSLVVDAEWDPRPEYDVSDDERESKKAMNASRVWRNPELRVTERERPTPDDDEVLVRVRYAGVCGSDVSMVETDEDGYVHYSAYLGLPNVTGHEFVGEVVGTGTDAQLFEAGDLVTAEVTDYCGRCHMCRQGFQGHCENFEQLGFTIPGAFAEYVAVPEKLCWDVSPLREAYETDDEALRAAATIEPSTITYHGLFVRADGILPGDHHVYHGAGPIGLTGMNVSRAAGAGNVIAFEPSDERRAIARELGFEHVYSPIERDPVETIDSITDGEGADVHVETAGAVGQTYPAIEETLAEGANVVHISNAGADPDIALRRYQGNGAQLYGAEGHTGQQVFPRVIRLMAAGRLDNRSMITSTFDLSAADEAIRRAAERVDGKVLIEM</sequence>
<name>A0A2A5QPU5_9EURY</name>
<dbReference type="Pfam" id="PF08240">
    <property type="entry name" value="ADH_N"/>
    <property type="match status" value="1"/>
</dbReference>
<dbReference type="Proteomes" id="UP000219689">
    <property type="component" value="Unassembled WGS sequence"/>
</dbReference>
<accession>A0A2A5QPU5</accession>
<dbReference type="InterPro" id="IPR013149">
    <property type="entry name" value="ADH-like_C"/>
</dbReference>
<dbReference type="Gene3D" id="3.90.180.10">
    <property type="entry name" value="Medium-chain alcohol dehydrogenases, catalytic domain"/>
    <property type="match status" value="1"/>
</dbReference>
<dbReference type="InterPro" id="IPR036291">
    <property type="entry name" value="NAD(P)-bd_dom_sf"/>
</dbReference>
<keyword evidence="1 4" id="KW-0479">Metal-binding</keyword>
<dbReference type="PROSITE" id="PS00059">
    <property type="entry name" value="ADH_ZINC"/>
    <property type="match status" value="1"/>
</dbReference>
<gene>
    <name evidence="7" type="ORF">CP557_20400</name>
</gene>
<evidence type="ECO:0000256" key="3">
    <source>
        <dbReference type="ARBA" id="ARBA00023002"/>
    </source>
</evidence>
<evidence type="ECO:0000313" key="8">
    <source>
        <dbReference type="Proteomes" id="UP000219689"/>
    </source>
</evidence>
<dbReference type="InterPro" id="IPR002328">
    <property type="entry name" value="ADH_Zn_CS"/>
</dbReference>
<evidence type="ECO:0000313" key="7">
    <source>
        <dbReference type="EMBL" id="PCR88844.1"/>
    </source>
</evidence>